<dbReference type="CDD" id="cd06558">
    <property type="entry name" value="crotonase-like"/>
    <property type="match status" value="1"/>
</dbReference>
<dbReference type="Proteomes" id="UP000548685">
    <property type="component" value="Unassembled WGS sequence"/>
</dbReference>
<evidence type="ECO:0000256" key="1">
    <source>
        <dbReference type="ARBA" id="ARBA00005254"/>
    </source>
</evidence>
<dbReference type="Gene3D" id="3.90.226.10">
    <property type="entry name" value="2-enoyl-CoA Hydratase, Chain A, domain 1"/>
    <property type="match status" value="1"/>
</dbReference>
<dbReference type="EMBL" id="JACICE010000004">
    <property type="protein sequence ID" value="MBB3776973.1"/>
    <property type="molecule type" value="Genomic_DNA"/>
</dbReference>
<reference evidence="2 3" key="1">
    <citation type="submission" date="2020-08" db="EMBL/GenBank/DDBJ databases">
        <title>Genomic Encyclopedia of Type Strains, Phase IV (KMG-IV): sequencing the most valuable type-strain genomes for metagenomic binning, comparative biology and taxonomic classification.</title>
        <authorList>
            <person name="Goeker M."/>
        </authorList>
    </citation>
    <scope>NUCLEOTIDE SEQUENCE [LARGE SCALE GENOMIC DNA]</scope>
    <source>
        <strain evidence="2 3">DSM 8510</strain>
    </source>
</reference>
<dbReference type="InterPro" id="IPR029045">
    <property type="entry name" value="ClpP/crotonase-like_dom_sf"/>
</dbReference>
<organism evidence="2 3">
    <name type="scientific">Erythrobacter ramosus</name>
    <dbReference type="NCBI Taxonomy" id="35811"/>
    <lineage>
        <taxon>Bacteria</taxon>
        <taxon>Pseudomonadati</taxon>
        <taxon>Pseudomonadota</taxon>
        <taxon>Alphaproteobacteria</taxon>
        <taxon>Sphingomonadales</taxon>
        <taxon>Erythrobacteraceae</taxon>
        <taxon>Erythrobacter/Porphyrobacter group</taxon>
        <taxon>Erythrobacter</taxon>
    </lineage>
</organism>
<comment type="caution">
    <text evidence="2">The sequence shown here is derived from an EMBL/GenBank/DDBJ whole genome shotgun (WGS) entry which is preliminary data.</text>
</comment>
<evidence type="ECO:0000313" key="3">
    <source>
        <dbReference type="Proteomes" id="UP000548685"/>
    </source>
</evidence>
<dbReference type="InterPro" id="IPR001753">
    <property type="entry name" value="Enoyl-CoA_hydra/iso"/>
</dbReference>
<name>A0ABR6I241_9SPHN</name>
<accession>A0ABR6I241</accession>
<dbReference type="PANTHER" id="PTHR43802">
    <property type="entry name" value="ENOYL-COA HYDRATASE"/>
    <property type="match status" value="1"/>
</dbReference>
<sequence length="268" mass="29295">MGFKTILFEVADHVATITINRPEAMNSFNRQMMEEFAQVWHDIAWNDEIHVSVLRAAPGRAFCTGVDVKGAANGGDSRPAVDLENIWHCEDPGDMLGPKSQRCWKPMIAAVHGMAAGGAFYWLNEADIIIASEDATFFDPHVSYGMTSALEPIGMTYKIPLADVLRMVLLGNDERMSAQYAKSIGLVSEVVSLDSLWERAHELALQIAAKPPAAIQGSIKAIWSSLDMPRSVALANGLKYPQIGNPVGVPQVDRAALMADKTKKFTLR</sequence>
<keyword evidence="3" id="KW-1185">Reference proteome</keyword>
<dbReference type="RefSeq" id="WP_183363738.1">
    <property type="nucleotide sequence ID" value="NZ_BAAADZ010000005.1"/>
</dbReference>
<comment type="similarity">
    <text evidence="1">Belongs to the enoyl-CoA hydratase/isomerase family.</text>
</comment>
<evidence type="ECO:0000313" key="2">
    <source>
        <dbReference type="EMBL" id="MBB3776973.1"/>
    </source>
</evidence>
<gene>
    <name evidence="2" type="ORF">FHS52_002966</name>
</gene>
<dbReference type="PANTHER" id="PTHR43802:SF1">
    <property type="entry name" value="IP11341P-RELATED"/>
    <property type="match status" value="1"/>
</dbReference>
<dbReference type="Pfam" id="PF00378">
    <property type="entry name" value="ECH_1"/>
    <property type="match status" value="1"/>
</dbReference>
<protein>
    <submittedName>
        <fullName evidence="2">Enoyl-CoA hydratase/carnithine racemase</fullName>
    </submittedName>
</protein>
<proteinExistence type="inferred from homology"/>
<dbReference type="SUPFAM" id="SSF52096">
    <property type="entry name" value="ClpP/crotonase"/>
    <property type="match status" value="1"/>
</dbReference>